<dbReference type="PROSITE" id="PS50975">
    <property type="entry name" value="ATP_GRASP"/>
    <property type="match status" value="1"/>
</dbReference>
<dbReference type="GO" id="GO:0071555">
    <property type="term" value="P:cell wall organization"/>
    <property type="evidence" value="ECO:0007669"/>
    <property type="project" value="UniProtKB-KW"/>
</dbReference>
<keyword evidence="7" id="KW-0067">ATP-binding</keyword>
<evidence type="ECO:0000256" key="3">
    <source>
        <dbReference type="ARBA" id="ARBA00023316"/>
    </source>
</evidence>
<dbReference type="UniPathway" id="UPA00219"/>
<keyword evidence="6" id="KW-0460">Magnesium</keyword>
<feature type="domain" description="ATP-grasp" evidence="8">
    <location>
        <begin position="121"/>
        <end position="328"/>
    </location>
</feature>
<dbReference type="STRING" id="412690.SAMN04489834_0266"/>
<dbReference type="PANTHER" id="PTHR23132:SF23">
    <property type="entry name" value="D-ALANINE--D-ALANINE LIGASE B"/>
    <property type="match status" value="1"/>
</dbReference>
<dbReference type="SUPFAM" id="SSF52440">
    <property type="entry name" value="PreATP-grasp domain"/>
    <property type="match status" value="1"/>
</dbReference>
<dbReference type="InterPro" id="IPR013815">
    <property type="entry name" value="ATP_grasp_subdomain_1"/>
</dbReference>
<feature type="binding site" evidence="6">
    <location>
        <position position="295"/>
    </location>
    <ligand>
        <name>Mg(2+)</name>
        <dbReference type="ChEBI" id="CHEBI:18420"/>
        <label>1</label>
    </ligand>
</feature>
<evidence type="ECO:0000256" key="6">
    <source>
        <dbReference type="PIRSR" id="PIRSR039102-3"/>
    </source>
</evidence>
<evidence type="ECO:0000313" key="10">
    <source>
        <dbReference type="Proteomes" id="UP000181956"/>
    </source>
</evidence>
<dbReference type="Pfam" id="PF07478">
    <property type="entry name" value="Dala_Dala_lig_C"/>
    <property type="match status" value="1"/>
</dbReference>
<keyword evidence="7" id="KW-0547">Nucleotide-binding</keyword>
<dbReference type="Gene3D" id="3.30.470.20">
    <property type="entry name" value="ATP-grasp fold, B domain"/>
    <property type="match status" value="1"/>
</dbReference>
<keyword evidence="10" id="KW-1185">Reference proteome</keyword>
<dbReference type="SUPFAM" id="SSF56059">
    <property type="entry name" value="Glutathione synthetase ATP-binding domain-like"/>
    <property type="match status" value="1"/>
</dbReference>
<dbReference type="HAMAP" id="MF_00047">
    <property type="entry name" value="Dala_Dala_lig"/>
    <property type="match status" value="1"/>
</dbReference>
<dbReference type="GO" id="GO:0005737">
    <property type="term" value="C:cytoplasm"/>
    <property type="evidence" value="ECO:0007669"/>
    <property type="project" value="UniProtKB-SubCell"/>
</dbReference>
<proteinExistence type="inferred from homology"/>
<comment type="function">
    <text evidence="4">Cell wall formation.</text>
</comment>
<keyword evidence="4" id="KW-0573">Peptidoglycan synthesis</keyword>
<feature type="active site" evidence="5">
    <location>
        <position position="171"/>
    </location>
</feature>
<accession>A0A1H1LZW2</accession>
<dbReference type="AlphaFoldDB" id="A0A1H1LZW2"/>
<name>A0A1H1LZW2_9MICO</name>
<evidence type="ECO:0000313" key="9">
    <source>
        <dbReference type="EMBL" id="SDR79957.1"/>
    </source>
</evidence>
<feature type="active site" evidence="5">
    <location>
        <position position="35"/>
    </location>
</feature>
<dbReference type="GO" id="GO:0009252">
    <property type="term" value="P:peptidoglycan biosynthetic process"/>
    <property type="evidence" value="ECO:0007669"/>
    <property type="project" value="UniProtKB-UniRule"/>
</dbReference>
<dbReference type="PANTHER" id="PTHR23132">
    <property type="entry name" value="D-ALANINE--D-ALANINE LIGASE"/>
    <property type="match status" value="1"/>
</dbReference>
<feature type="binding site" evidence="6">
    <location>
        <position position="297"/>
    </location>
    <ligand>
        <name>Mg(2+)</name>
        <dbReference type="ChEBI" id="CHEBI:18420"/>
        <label>2</label>
    </ligand>
</feature>
<comment type="similarity">
    <text evidence="1 4">Belongs to the D-alanine--D-alanine ligase family.</text>
</comment>
<dbReference type="InterPro" id="IPR016185">
    <property type="entry name" value="PreATP-grasp_dom_sf"/>
</dbReference>
<dbReference type="GO" id="GO:0046872">
    <property type="term" value="F:metal ion binding"/>
    <property type="evidence" value="ECO:0007669"/>
    <property type="project" value="UniProtKB-KW"/>
</dbReference>
<sequence length="332" mass="34011">MTENIAAENTPAATDAATTVAPLDIVVLAGGISHERDVSLRSGRRVADALTGAGHRVTVLDPDAGLLDALAAHKPDVVWPALHGASGEDGALLSLLEAAGLSFVGSRGDDAALAWSKPTAKTLVARAGIATPASITLAKETFRDLGAANVLSRVIERLGTDLVVKPSAGGSAQGVSIVSEAAELPRAVVEAYTYSDVALIEQRVSGVELAVGVIDTGDGPEALPAVEIQASSGVYSFDARYNAGETTFFAPARISEEAAELVAETAVAVHELLGLRHVSRIDFILDADGTLWFLEANVLPGLTETSLLPQAIEASGQELGAVYGALAAAARH</sequence>
<comment type="subcellular location">
    <subcellularLocation>
        <location evidence="4">Cytoplasm</location>
    </subcellularLocation>
</comment>
<feature type="binding site" evidence="6">
    <location>
        <position position="282"/>
    </location>
    <ligand>
        <name>Mg(2+)</name>
        <dbReference type="ChEBI" id="CHEBI:18420"/>
        <label>1</label>
    </ligand>
</feature>
<evidence type="ECO:0000259" key="8">
    <source>
        <dbReference type="PROSITE" id="PS50975"/>
    </source>
</evidence>
<dbReference type="GO" id="GO:0008360">
    <property type="term" value="P:regulation of cell shape"/>
    <property type="evidence" value="ECO:0007669"/>
    <property type="project" value="UniProtKB-KW"/>
</dbReference>
<protein>
    <recommendedName>
        <fullName evidence="4">D-alanine--D-alanine ligase</fullName>
        <ecNumber evidence="4">6.3.2.4</ecNumber>
    </recommendedName>
    <alternativeName>
        <fullName evidence="4">D-Ala-D-Ala ligase</fullName>
    </alternativeName>
    <alternativeName>
        <fullName evidence="4">D-alanylalanine synthetase</fullName>
    </alternativeName>
</protein>
<dbReference type="InterPro" id="IPR005905">
    <property type="entry name" value="D_ala_D_ala"/>
</dbReference>
<keyword evidence="4" id="KW-0133">Cell shape</keyword>
<dbReference type="GO" id="GO:0005524">
    <property type="term" value="F:ATP binding"/>
    <property type="evidence" value="ECO:0007669"/>
    <property type="project" value="UniProtKB-UniRule"/>
</dbReference>
<comment type="pathway">
    <text evidence="4">Cell wall biogenesis; peptidoglycan biosynthesis.</text>
</comment>
<organism evidence="9 10">
    <name type="scientific">Microterricola viridarii</name>
    <dbReference type="NCBI Taxonomy" id="412690"/>
    <lineage>
        <taxon>Bacteria</taxon>
        <taxon>Bacillati</taxon>
        <taxon>Actinomycetota</taxon>
        <taxon>Actinomycetes</taxon>
        <taxon>Micrococcales</taxon>
        <taxon>Microbacteriaceae</taxon>
        <taxon>Microterricola</taxon>
    </lineage>
</organism>
<keyword evidence="3 4" id="KW-0961">Cell wall biogenesis/degradation</keyword>
<keyword evidence="6" id="KW-0464">Manganese</keyword>
<comment type="catalytic activity">
    <reaction evidence="4">
        <text>2 D-alanine + ATP = D-alanyl-D-alanine + ADP + phosphate + H(+)</text>
        <dbReference type="Rhea" id="RHEA:11224"/>
        <dbReference type="ChEBI" id="CHEBI:15378"/>
        <dbReference type="ChEBI" id="CHEBI:30616"/>
        <dbReference type="ChEBI" id="CHEBI:43474"/>
        <dbReference type="ChEBI" id="CHEBI:57416"/>
        <dbReference type="ChEBI" id="CHEBI:57822"/>
        <dbReference type="ChEBI" id="CHEBI:456216"/>
        <dbReference type="EC" id="6.3.2.4"/>
    </reaction>
</comment>
<evidence type="ECO:0000256" key="4">
    <source>
        <dbReference type="HAMAP-Rule" id="MF_00047"/>
    </source>
</evidence>
<dbReference type="InterPro" id="IPR011095">
    <property type="entry name" value="Dala_Dala_lig_C"/>
</dbReference>
<reference evidence="10" key="1">
    <citation type="submission" date="2016-10" db="EMBL/GenBank/DDBJ databases">
        <authorList>
            <person name="Varghese N."/>
            <person name="Submissions S."/>
        </authorList>
    </citation>
    <scope>NUCLEOTIDE SEQUENCE [LARGE SCALE GENOMIC DNA]</scope>
    <source>
        <strain evidence="10">DSM 21772</strain>
    </source>
</reference>
<dbReference type="OrthoDB" id="9813261at2"/>
<evidence type="ECO:0000256" key="5">
    <source>
        <dbReference type="PIRSR" id="PIRSR039102-1"/>
    </source>
</evidence>
<dbReference type="Proteomes" id="UP000181956">
    <property type="component" value="Chromosome I"/>
</dbReference>
<keyword evidence="4" id="KW-0963">Cytoplasm</keyword>
<evidence type="ECO:0000256" key="7">
    <source>
        <dbReference type="PROSITE-ProRule" id="PRU00409"/>
    </source>
</evidence>
<dbReference type="EC" id="6.3.2.4" evidence="4"/>
<dbReference type="Gene3D" id="3.40.50.20">
    <property type="match status" value="1"/>
</dbReference>
<gene>
    <name evidence="4" type="primary">ddl</name>
    <name evidence="9" type="ORF">SAMN04489834_0266</name>
</gene>
<dbReference type="EMBL" id="LT629742">
    <property type="protein sequence ID" value="SDR79957.1"/>
    <property type="molecule type" value="Genomic_DNA"/>
</dbReference>
<evidence type="ECO:0000256" key="2">
    <source>
        <dbReference type="ARBA" id="ARBA00022598"/>
    </source>
</evidence>
<dbReference type="PIRSF" id="PIRSF039102">
    <property type="entry name" value="Ddl/VanB"/>
    <property type="match status" value="1"/>
</dbReference>
<feature type="binding site" evidence="6">
    <location>
        <position position="295"/>
    </location>
    <ligand>
        <name>Mg(2+)</name>
        <dbReference type="ChEBI" id="CHEBI:18420"/>
        <label>2</label>
    </ligand>
</feature>
<feature type="active site" evidence="5">
    <location>
        <position position="306"/>
    </location>
</feature>
<keyword evidence="2 4" id="KW-0436">Ligase</keyword>
<dbReference type="NCBIfam" id="NF002378">
    <property type="entry name" value="PRK01372.1"/>
    <property type="match status" value="1"/>
</dbReference>
<comment type="cofactor">
    <cofactor evidence="6">
        <name>Mg(2+)</name>
        <dbReference type="ChEBI" id="CHEBI:18420"/>
    </cofactor>
    <cofactor evidence="6">
        <name>Mn(2+)</name>
        <dbReference type="ChEBI" id="CHEBI:29035"/>
    </cofactor>
    <text evidence="6">Binds 2 magnesium or manganese ions per subunit.</text>
</comment>
<keyword evidence="6" id="KW-0479">Metal-binding</keyword>
<dbReference type="GO" id="GO:0008716">
    <property type="term" value="F:D-alanine-D-alanine ligase activity"/>
    <property type="evidence" value="ECO:0007669"/>
    <property type="project" value="UniProtKB-UniRule"/>
</dbReference>
<dbReference type="InterPro" id="IPR011761">
    <property type="entry name" value="ATP-grasp"/>
</dbReference>
<dbReference type="Gene3D" id="3.30.1490.20">
    <property type="entry name" value="ATP-grasp fold, A domain"/>
    <property type="match status" value="1"/>
</dbReference>
<dbReference type="RefSeq" id="WP_083362440.1">
    <property type="nucleotide sequence ID" value="NZ_LT629742.1"/>
</dbReference>
<evidence type="ECO:0000256" key="1">
    <source>
        <dbReference type="ARBA" id="ARBA00010871"/>
    </source>
</evidence>